<accession>A0A1G7HEQ9</accession>
<organism evidence="1 2">
    <name type="scientific">Cellulophaga baltica</name>
    <dbReference type="NCBI Taxonomy" id="76594"/>
    <lineage>
        <taxon>Bacteria</taxon>
        <taxon>Pseudomonadati</taxon>
        <taxon>Bacteroidota</taxon>
        <taxon>Flavobacteriia</taxon>
        <taxon>Flavobacteriales</taxon>
        <taxon>Flavobacteriaceae</taxon>
        <taxon>Cellulophaga</taxon>
    </lineage>
</organism>
<evidence type="ECO:0000313" key="2">
    <source>
        <dbReference type="Proteomes" id="UP000182114"/>
    </source>
</evidence>
<name>A0A1G7HEQ9_9FLAO</name>
<gene>
    <name evidence="1" type="ORF">SAMN04487992_10624</name>
</gene>
<sequence>MIEFPLENQLLKAKYDYDAKYARIHKRLMEKDPLTDSKLKLIEALKGLKSAVDKEILQNTKLLENESYVEKMMMLLVVSQFKKEQKIDINTIDVRRTNSSIAKEYRNEYKGYVA</sequence>
<reference evidence="2" key="1">
    <citation type="submission" date="2016-10" db="EMBL/GenBank/DDBJ databases">
        <authorList>
            <person name="Varghese N."/>
            <person name="Submissions S."/>
        </authorList>
    </citation>
    <scope>NUCLEOTIDE SEQUENCE [LARGE SCALE GENOMIC DNA]</scope>
    <source>
        <strain evidence="2">DSM 24729</strain>
    </source>
</reference>
<keyword evidence="2" id="KW-1185">Reference proteome</keyword>
<dbReference type="Proteomes" id="UP000182114">
    <property type="component" value="Unassembled WGS sequence"/>
</dbReference>
<dbReference type="AlphaFoldDB" id="A0A1G7HEQ9"/>
<dbReference type="RefSeq" id="WP_074538410.1">
    <property type="nucleotide sequence ID" value="NZ_FNBD01000006.1"/>
</dbReference>
<proteinExistence type="predicted"/>
<dbReference type="EMBL" id="FNBD01000006">
    <property type="protein sequence ID" value="SDE98851.1"/>
    <property type="molecule type" value="Genomic_DNA"/>
</dbReference>
<evidence type="ECO:0000313" key="1">
    <source>
        <dbReference type="EMBL" id="SDE98851.1"/>
    </source>
</evidence>
<protein>
    <submittedName>
        <fullName evidence="1">Type I restriction enzyme, R subunit</fullName>
    </submittedName>
</protein>